<organism evidence="1 2">
    <name type="scientific">Microbulbifer spongiae</name>
    <dbReference type="NCBI Taxonomy" id="2944933"/>
    <lineage>
        <taxon>Bacteria</taxon>
        <taxon>Pseudomonadati</taxon>
        <taxon>Pseudomonadota</taxon>
        <taxon>Gammaproteobacteria</taxon>
        <taxon>Cellvibrionales</taxon>
        <taxon>Microbulbiferaceae</taxon>
        <taxon>Microbulbifer</taxon>
    </lineage>
</organism>
<keyword evidence="2" id="KW-1185">Reference proteome</keyword>
<gene>
    <name evidence="1" type="ORF">M8T91_09705</name>
</gene>
<evidence type="ECO:0000313" key="2">
    <source>
        <dbReference type="Proteomes" id="UP001321520"/>
    </source>
</evidence>
<evidence type="ECO:0000313" key="1">
    <source>
        <dbReference type="EMBL" id="WKD48214.1"/>
    </source>
</evidence>
<protein>
    <submittedName>
        <fullName evidence="1">Uncharacterized protein</fullName>
    </submittedName>
</protein>
<accession>A0ABY9E9X2</accession>
<reference evidence="1 2" key="1">
    <citation type="submission" date="2022-05" db="EMBL/GenBank/DDBJ databases">
        <title>Microbulbifer sp. nov., isolated from sponge.</title>
        <authorList>
            <person name="Gao L."/>
        </authorList>
    </citation>
    <scope>NUCLEOTIDE SEQUENCE [LARGE SCALE GENOMIC DNA]</scope>
    <source>
        <strain evidence="1 2">MI-G</strain>
    </source>
</reference>
<name>A0ABY9E9X2_9GAMM</name>
<sequence length="119" mass="12874">MEITQSIETMLEEIRNYSGNFGDPIVDCIDFNPIEVLASGDTSYTIGAGIALLVKFASHIDNATYQDALSGGSAKAIQQAINNNYCVQQPVLFNALTSALVSGKTFNQALNKVYSEYVQ</sequence>
<dbReference type="Proteomes" id="UP001321520">
    <property type="component" value="Chromosome"/>
</dbReference>
<dbReference type="EMBL" id="CP098023">
    <property type="protein sequence ID" value="WKD48214.1"/>
    <property type="molecule type" value="Genomic_DNA"/>
</dbReference>
<dbReference type="RefSeq" id="WP_301413874.1">
    <property type="nucleotide sequence ID" value="NZ_CP098023.1"/>
</dbReference>
<proteinExistence type="predicted"/>